<comment type="caution">
    <text evidence="9">The sequence shown here is derived from an EMBL/GenBank/DDBJ whole genome shotgun (WGS) entry which is preliminary data.</text>
</comment>
<dbReference type="AlphaFoldDB" id="A0ABD3IJ21"/>
<feature type="compositionally biased region" description="Pro residues" evidence="8">
    <location>
        <begin position="35"/>
        <end position="52"/>
    </location>
</feature>
<evidence type="ECO:0000256" key="7">
    <source>
        <dbReference type="ARBA" id="ARBA00023329"/>
    </source>
</evidence>
<organism evidence="9 10">
    <name type="scientific">Eucalyptus globulus</name>
    <name type="common">Tasmanian blue gum</name>
    <dbReference type="NCBI Taxonomy" id="34317"/>
    <lineage>
        <taxon>Eukaryota</taxon>
        <taxon>Viridiplantae</taxon>
        <taxon>Streptophyta</taxon>
        <taxon>Embryophyta</taxon>
        <taxon>Tracheophyta</taxon>
        <taxon>Spermatophyta</taxon>
        <taxon>Magnoliopsida</taxon>
        <taxon>eudicotyledons</taxon>
        <taxon>Gunneridae</taxon>
        <taxon>Pentapetalae</taxon>
        <taxon>rosids</taxon>
        <taxon>malvids</taxon>
        <taxon>Myrtales</taxon>
        <taxon>Myrtaceae</taxon>
        <taxon>Myrtoideae</taxon>
        <taxon>Eucalypteae</taxon>
        <taxon>Eucalyptus</taxon>
    </lineage>
</organism>
<reference evidence="9 10" key="1">
    <citation type="submission" date="2024-11" db="EMBL/GenBank/DDBJ databases">
        <title>Chromosome-level genome assembly of Eucalyptus globulus Labill. provides insights into its genome evolution.</title>
        <authorList>
            <person name="Li X."/>
        </authorList>
    </citation>
    <scope>NUCLEOTIDE SEQUENCE [LARGE SCALE GENOMIC DNA]</scope>
    <source>
        <strain evidence="9">CL2024</strain>
        <tissue evidence="9">Fresh tender leaves</tissue>
    </source>
</reference>
<dbReference type="GO" id="GO:0005905">
    <property type="term" value="C:clathrin-coated pit"/>
    <property type="evidence" value="ECO:0007669"/>
    <property type="project" value="UniProtKB-KW"/>
</dbReference>
<evidence type="ECO:0008006" key="11">
    <source>
        <dbReference type="Google" id="ProtNLM"/>
    </source>
</evidence>
<evidence type="ECO:0000256" key="3">
    <source>
        <dbReference type="ARBA" id="ARBA00004277"/>
    </source>
</evidence>
<evidence type="ECO:0000256" key="2">
    <source>
        <dbReference type="ARBA" id="ARBA00004180"/>
    </source>
</evidence>
<comment type="subcellular location">
    <subcellularLocation>
        <location evidence="2">Cytoplasmic vesicle membrane</location>
        <topology evidence="2">Peripheral membrane protein</topology>
        <orientation evidence="2">Cytoplasmic side</orientation>
    </subcellularLocation>
    <subcellularLocation>
        <location evidence="3">Membrane</location>
        <location evidence="3">Coated pit</location>
        <topology evidence="3">Peripheral membrane protein</topology>
        <orientation evidence="3">Cytoplasmic side</orientation>
    </subcellularLocation>
</comment>
<evidence type="ECO:0000256" key="6">
    <source>
        <dbReference type="ARBA" id="ARBA00023176"/>
    </source>
</evidence>
<evidence type="ECO:0000256" key="4">
    <source>
        <dbReference type="ARBA" id="ARBA00005263"/>
    </source>
</evidence>
<sequence length="232" mass="25767">MPVDPEAEESPHNPDSQGHHSGPFHDGAFMGYDPTWPPPMTSPPTPSLPPPRRATKREKEMRYEVIAEAEEYKRAFYEKRKLNCETYKLYLAKQEKFHKEADKHYWKAIVEIIPQEVPNVENGGKRDAEKSHRMRQVLSMLKQHPPPHMMPSPAPLPTKDGKDSKGREQDERSGKIPLVATSGDGAGGEKPAAEKPPTPPKVAADRGESEKAEVPEAPEGEKAAESRAAAAE</sequence>
<proteinExistence type="inferred from homology"/>
<dbReference type="PANTHER" id="PTHR10639">
    <property type="entry name" value="CLATHRIN LIGHT CHAIN"/>
    <property type="match status" value="1"/>
</dbReference>
<keyword evidence="7" id="KW-0968">Cytoplasmic vesicle</keyword>
<name>A0ABD3IJ21_EUCGL</name>
<dbReference type="EMBL" id="JBJKBG010000011">
    <property type="protein sequence ID" value="KAL3714924.1"/>
    <property type="molecule type" value="Genomic_DNA"/>
</dbReference>
<keyword evidence="10" id="KW-1185">Reference proteome</keyword>
<keyword evidence="5" id="KW-0472">Membrane</keyword>
<feature type="region of interest" description="Disordered" evidence="8">
    <location>
        <begin position="1"/>
        <end position="59"/>
    </location>
</feature>
<dbReference type="InterPro" id="IPR000996">
    <property type="entry name" value="Clathrin_L-chain"/>
</dbReference>
<feature type="compositionally biased region" description="Pro residues" evidence="8">
    <location>
        <begin position="144"/>
        <end position="156"/>
    </location>
</feature>
<keyword evidence="6" id="KW-0168">Coated pit</keyword>
<comment type="function">
    <text evidence="1">Clathrin is the major protein of the polyhedral coat of coated pits and vesicles.</text>
</comment>
<dbReference type="Proteomes" id="UP001634007">
    <property type="component" value="Unassembled WGS sequence"/>
</dbReference>
<evidence type="ECO:0000313" key="9">
    <source>
        <dbReference type="EMBL" id="KAL3714924.1"/>
    </source>
</evidence>
<feature type="compositionally biased region" description="Basic and acidic residues" evidence="8">
    <location>
        <begin position="159"/>
        <end position="174"/>
    </location>
</feature>
<feature type="compositionally biased region" description="Basic and acidic residues" evidence="8">
    <location>
        <begin position="203"/>
        <end position="225"/>
    </location>
</feature>
<feature type="region of interest" description="Disordered" evidence="8">
    <location>
        <begin position="117"/>
        <end position="232"/>
    </location>
</feature>
<dbReference type="GO" id="GO:0030659">
    <property type="term" value="C:cytoplasmic vesicle membrane"/>
    <property type="evidence" value="ECO:0007669"/>
    <property type="project" value="UniProtKB-SubCell"/>
</dbReference>
<evidence type="ECO:0000313" key="10">
    <source>
        <dbReference type="Proteomes" id="UP001634007"/>
    </source>
</evidence>
<accession>A0ABD3IJ21</accession>
<evidence type="ECO:0000256" key="8">
    <source>
        <dbReference type="SAM" id="MobiDB-lite"/>
    </source>
</evidence>
<evidence type="ECO:0000256" key="5">
    <source>
        <dbReference type="ARBA" id="ARBA00023136"/>
    </source>
</evidence>
<evidence type="ECO:0000256" key="1">
    <source>
        <dbReference type="ARBA" id="ARBA00003913"/>
    </source>
</evidence>
<protein>
    <recommendedName>
        <fullName evidence="11">Clathrin light chain</fullName>
    </recommendedName>
</protein>
<gene>
    <name evidence="9" type="ORF">ACJRO7_006775</name>
</gene>
<dbReference type="PANTHER" id="PTHR10639:SF33">
    <property type="entry name" value="CLATHRIN LIGHT CHAIN 1"/>
    <property type="match status" value="1"/>
</dbReference>
<comment type="similarity">
    <text evidence="4">Belongs to the clathrin light chain family.</text>
</comment>